<dbReference type="EMBL" id="JBHRSK010000004">
    <property type="protein sequence ID" value="MFC2968103.1"/>
    <property type="molecule type" value="Genomic_DNA"/>
</dbReference>
<accession>A0ABV7AGM0</accession>
<comment type="caution">
    <text evidence="1">The sequence shown here is derived from an EMBL/GenBank/DDBJ whole genome shotgun (WGS) entry which is preliminary data.</text>
</comment>
<evidence type="ECO:0000313" key="1">
    <source>
        <dbReference type="EMBL" id="MFC2968103.1"/>
    </source>
</evidence>
<name>A0ABV7AGM0_9RHOB</name>
<dbReference type="RefSeq" id="WP_377832777.1">
    <property type="nucleotide sequence ID" value="NZ_JBHRSK010000004.1"/>
</dbReference>
<reference evidence="2" key="1">
    <citation type="journal article" date="2019" name="Int. J. Syst. Evol. Microbiol.">
        <title>The Global Catalogue of Microorganisms (GCM) 10K type strain sequencing project: providing services to taxonomists for standard genome sequencing and annotation.</title>
        <authorList>
            <consortium name="The Broad Institute Genomics Platform"/>
            <consortium name="The Broad Institute Genome Sequencing Center for Infectious Disease"/>
            <person name="Wu L."/>
            <person name="Ma J."/>
        </authorList>
    </citation>
    <scope>NUCLEOTIDE SEQUENCE [LARGE SCALE GENOMIC DNA]</scope>
    <source>
        <strain evidence="2">KCTC 62192</strain>
    </source>
</reference>
<gene>
    <name evidence="1" type="ORF">ACFOES_08360</name>
</gene>
<sequence length="124" mass="13956">MSFFVTGARGGEAVARGLKRFVAVQNASRRPVRGGVAGDFDVLKQKILGFFERGEFCVKPFLSPEEKGKASIKSKLWRSVKEWGHQQQFIHDLLQRLVERILWAMHYGVGDLPSPGVCWSRQPG</sequence>
<proteinExistence type="predicted"/>
<organism evidence="1 2">
    <name type="scientific">Acidimangrovimonas pyrenivorans</name>
    <dbReference type="NCBI Taxonomy" id="2030798"/>
    <lineage>
        <taxon>Bacteria</taxon>
        <taxon>Pseudomonadati</taxon>
        <taxon>Pseudomonadota</taxon>
        <taxon>Alphaproteobacteria</taxon>
        <taxon>Rhodobacterales</taxon>
        <taxon>Paracoccaceae</taxon>
        <taxon>Acidimangrovimonas</taxon>
    </lineage>
</organism>
<dbReference type="Proteomes" id="UP001595443">
    <property type="component" value="Unassembled WGS sequence"/>
</dbReference>
<keyword evidence="2" id="KW-1185">Reference proteome</keyword>
<evidence type="ECO:0000313" key="2">
    <source>
        <dbReference type="Proteomes" id="UP001595443"/>
    </source>
</evidence>
<protein>
    <submittedName>
        <fullName evidence="1">Uncharacterized protein</fullName>
    </submittedName>
</protein>